<comment type="similarity">
    <text evidence="2">Belongs to the acyltransferase 3 family.</text>
</comment>
<keyword evidence="6 7" id="KW-0472">Membrane</keyword>
<keyword evidence="3" id="KW-1003">Cell membrane</keyword>
<evidence type="ECO:0000313" key="9">
    <source>
        <dbReference type="EMBL" id="GJD88638.1"/>
    </source>
</evidence>
<dbReference type="InterPro" id="IPR002656">
    <property type="entry name" value="Acyl_transf_3_dom"/>
</dbReference>
<feature type="transmembrane region" description="Helical" evidence="7">
    <location>
        <begin position="183"/>
        <end position="203"/>
    </location>
</feature>
<dbReference type="Proteomes" id="UP001055247">
    <property type="component" value="Unassembled WGS sequence"/>
</dbReference>
<dbReference type="AlphaFoldDB" id="A0AAV4ZL80"/>
<evidence type="ECO:0000256" key="6">
    <source>
        <dbReference type="ARBA" id="ARBA00023136"/>
    </source>
</evidence>
<reference evidence="9" key="1">
    <citation type="journal article" date="2016" name="Front. Microbiol.">
        <title>Genome Sequence of the Piezophilic, Mesophilic Sulfate-Reducing Bacterium Desulfovibrio indicus J2T.</title>
        <authorList>
            <person name="Cao J."/>
            <person name="Maignien L."/>
            <person name="Shao Z."/>
            <person name="Alain K."/>
            <person name="Jebbar M."/>
        </authorList>
    </citation>
    <scope>NUCLEOTIDE SEQUENCE</scope>
    <source>
        <strain evidence="9">DSM 16372</strain>
    </source>
</reference>
<dbReference type="PANTHER" id="PTHR40074">
    <property type="entry name" value="O-ACETYLTRANSFERASE WECH"/>
    <property type="match status" value="1"/>
</dbReference>
<feature type="transmembrane region" description="Helical" evidence="7">
    <location>
        <begin position="124"/>
        <end position="145"/>
    </location>
</feature>
<feature type="transmembrane region" description="Helical" evidence="7">
    <location>
        <begin position="210"/>
        <end position="230"/>
    </location>
</feature>
<dbReference type="PANTHER" id="PTHR40074:SF4">
    <property type="entry name" value="INNER MEMBRANE PROTEIN YCFT"/>
    <property type="match status" value="1"/>
</dbReference>
<reference evidence="9" key="2">
    <citation type="submission" date="2021-08" db="EMBL/GenBank/DDBJ databases">
        <authorList>
            <person name="Tani A."/>
            <person name="Ola A."/>
            <person name="Ogura Y."/>
            <person name="Katsura K."/>
            <person name="Hayashi T."/>
        </authorList>
    </citation>
    <scope>NUCLEOTIDE SEQUENCE</scope>
    <source>
        <strain evidence="9">DSM 16372</strain>
    </source>
</reference>
<protein>
    <recommendedName>
        <fullName evidence="8">Acyltransferase 3 domain-containing protein</fullName>
    </recommendedName>
</protein>
<dbReference type="Pfam" id="PF01757">
    <property type="entry name" value="Acyl_transf_3"/>
    <property type="match status" value="1"/>
</dbReference>
<keyword evidence="10" id="KW-1185">Reference proteome</keyword>
<feature type="domain" description="Acyltransferase 3" evidence="8">
    <location>
        <begin position="16"/>
        <end position="318"/>
    </location>
</feature>
<evidence type="ECO:0000256" key="7">
    <source>
        <dbReference type="SAM" id="Phobius"/>
    </source>
</evidence>
<comment type="subcellular location">
    <subcellularLocation>
        <location evidence="1">Cell membrane</location>
        <topology evidence="1">Multi-pass membrane protein</topology>
    </subcellularLocation>
</comment>
<evidence type="ECO:0000256" key="2">
    <source>
        <dbReference type="ARBA" id="ARBA00007400"/>
    </source>
</evidence>
<feature type="transmembrane region" description="Helical" evidence="7">
    <location>
        <begin position="152"/>
        <end position="171"/>
    </location>
</feature>
<feature type="transmembrane region" description="Helical" evidence="7">
    <location>
        <begin position="20"/>
        <end position="42"/>
    </location>
</feature>
<comment type="caution">
    <text evidence="9">The sequence shown here is derived from an EMBL/GenBank/DDBJ whole genome shotgun (WGS) entry which is preliminary data.</text>
</comment>
<accession>A0AAV4ZL80</accession>
<feature type="transmembrane region" description="Helical" evidence="7">
    <location>
        <begin position="242"/>
        <end position="261"/>
    </location>
</feature>
<organism evidence="9 10">
    <name type="scientific">Methylobacterium hispanicum</name>
    <dbReference type="NCBI Taxonomy" id="270350"/>
    <lineage>
        <taxon>Bacteria</taxon>
        <taxon>Pseudomonadati</taxon>
        <taxon>Pseudomonadota</taxon>
        <taxon>Alphaproteobacteria</taxon>
        <taxon>Hyphomicrobiales</taxon>
        <taxon>Methylobacteriaceae</taxon>
        <taxon>Methylobacterium</taxon>
    </lineage>
</organism>
<proteinExistence type="inferred from homology"/>
<feature type="transmembrane region" description="Helical" evidence="7">
    <location>
        <begin position="54"/>
        <end position="75"/>
    </location>
</feature>
<sequence length="369" mass="38591">MDPRAGTTPEDGLRLAWVDVAKGLCILLVVTMHATLGTGAAMGGEGFLHPLVAFAQPFRIPAFFLLSGLFLGRVIGRGWRTFADKRVVHFAYFYGLWLLIQSAAKYGEIAGDGGPAAFLRHLALALVEPYASLWFIYLLAVFSVVTKLLRRLPGPVLLGGAALLQVFPPHTPSYLVEEFCARYVFFVAGYLFAGRVFALAEAVRARPGPALGALALWALAEGWIALTPAAGPGSPPLASLPGLGLAAGALGAVALVAAAVLLAEGGGPVARALRTCGHRSIAIYLAFFLPMAVARTLVVETGLITDVGLACLIVAASAALVPLVLERLVRGTRLDVLFRRPRAFHLAGTGAPNRADAPLAPRPAPVGGP</sequence>
<evidence type="ECO:0000259" key="8">
    <source>
        <dbReference type="Pfam" id="PF01757"/>
    </source>
</evidence>
<gene>
    <name evidence="9" type="ORF">BHAOGJBA_2158</name>
</gene>
<evidence type="ECO:0000313" key="10">
    <source>
        <dbReference type="Proteomes" id="UP001055247"/>
    </source>
</evidence>
<dbReference type="RefSeq" id="WP_066918261.1">
    <property type="nucleotide sequence ID" value="NZ_BPQO01000007.1"/>
</dbReference>
<feature type="transmembrane region" description="Helical" evidence="7">
    <location>
        <begin position="87"/>
        <end position="104"/>
    </location>
</feature>
<keyword evidence="5 7" id="KW-1133">Transmembrane helix</keyword>
<feature type="transmembrane region" description="Helical" evidence="7">
    <location>
        <begin position="304"/>
        <end position="325"/>
    </location>
</feature>
<name>A0AAV4ZL80_9HYPH</name>
<evidence type="ECO:0000256" key="3">
    <source>
        <dbReference type="ARBA" id="ARBA00022475"/>
    </source>
</evidence>
<dbReference type="GO" id="GO:0016413">
    <property type="term" value="F:O-acetyltransferase activity"/>
    <property type="evidence" value="ECO:0007669"/>
    <property type="project" value="TreeGrafter"/>
</dbReference>
<keyword evidence="4 7" id="KW-0812">Transmembrane</keyword>
<dbReference type="EMBL" id="BPQO01000007">
    <property type="protein sequence ID" value="GJD88638.1"/>
    <property type="molecule type" value="Genomic_DNA"/>
</dbReference>
<dbReference type="GO" id="GO:0005886">
    <property type="term" value="C:plasma membrane"/>
    <property type="evidence" value="ECO:0007669"/>
    <property type="project" value="UniProtKB-SubCell"/>
</dbReference>
<evidence type="ECO:0000256" key="5">
    <source>
        <dbReference type="ARBA" id="ARBA00022989"/>
    </source>
</evidence>
<evidence type="ECO:0000256" key="1">
    <source>
        <dbReference type="ARBA" id="ARBA00004651"/>
    </source>
</evidence>
<dbReference type="GO" id="GO:0009246">
    <property type="term" value="P:enterobacterial common antigen biosynthetic process"/>
    <property type="evidence" value="ECO:0007669"/>
    <property type="project" value="TreeGrafter"/>
</dbReference>
<evidence type="ECO:0000256" key="4">
    <source>
        <dbReference type="ARBA" id="ARBA00022692"/>
    </source>
</evidence>
<feature type="transmembrane region" description="Helical" evidence="7">
    <location>
        <begin position="281"/>
        <end position="298"/>
    </location>
</feature>